<comment type="caution">
    <text evidence="1">The sequence shown here is derived from an EMBL/GenBank/DDBJ whole genome shotgun (WGS) entry which is preliminary data.</text>
</comment>
<dbReference type="OrthoDB" id="127332at2759"/>
<dbReference type="Gene3D" id="3.30.70.270">
    <property type="match status" value="1"/>
</dbReference>
<dbReference type="EMBL" id="BSXT01001354">
    <property type="protein sequence ID" value="GMF41603.1"/>
    <property type="molecule type" value="Genomic_DNA"/>
</dbReference>
<gene>
    <name evidence="1" type="ORF">Pfra01_001326500</name>
</gene>
<dbReference type="InterPro" id="IPR043128">
    <property type="entry name" value="Rev_trsase/Diguanyl_cyclase"/>
</dbReference>
<accession>A0A9W6XMR7</accession>
<dbReference type="PANTHER" id="PTHR33064:SF37">
    <property type="entry name" value="RIBONUCLEASE H"/>
    <property type="match status" value="1"/>
</dbReference>
<name>A0A9W6XMR7_9STRA</name>
<dbReference type="Proteomes" id="UP001165121">
    <property type="component" value="Unassembled WGS sequence"/>
</dbReference>
<evidence type="ECO:0000313" key="2">
    <source>
        <dbReference type="Proteomes" id="UP001165121"/>
    </source>
</evidence>
<evidence type="ECO:0000313" key="1">
    <source>
        <dbReference type="EMBL" id="GMF41603.1"/>
    </source>
</evidence>
<dbReference type="SUPFAM" id="SSF56672">
    <property type="entry name" value="DNA/RNA polymerases"/>
    <property type="match status" value="1"/>
</dbReference>
<reference evidence="1" key="1">
    <citation type="submission" date="2023-04" db="EMBL/GenBank/DDBJ databases">
        <title>Phytophthora fragariaefolia NBRC 109709.</title>
        <authorList>
            <person name="Ichikawa N."/>
            <person name="Sato H."/>
            <person name="Tonouchi N."/>
        </authorList>
    </citation>
    <scope>NUCLEOTIDE SEQUENCE</scope>
    <source>
        <strain evidence="1">NBRC 109709</strain>
    </source>
</reference>
<proteinExistence type="predicted"/>
<dbReference type="InterPro" id="IPR051320">
    <property type="entry name" value="Viral_Replic_Matur_Polypro"/>
</dbReference>
<organism evidence="1 2">
    <name type="scientific">Phytophthora fragariaefolia</name>
    <dbReference type="NCBI Taxonomy" id="1490495"/>
    <lineage>
        <taxon>Eukaryota</taxon>
        <taxon>Sar</taxon>
        <taxon>Stramenopiles</taxon>
        <taxon>Oomycota</taxon>
        <taxon>Peronosporomycetes</taxon>
        <taxon>Peronosporales</taxon>
        <taxon>Peronosporaceae</taxon>
        <taxon>Phytophthora</taxon>
    </lineage>
</organism>
<dbReference type="Gene3D" id="3.10.10.10">
    <property type="entry name" value="HIV Type 1 Reverse Transcriptase, subunit A, domain 1"/>
    <property type="match status" value="1"/>
</dbReference>
<dbReference type="PANTHER" id="PTHR33064">
    <property type="entry name" value="POL PROTEIN"/>
    <property type="match status" value="1"/>
</dbReference>
<sequence length="409" mass="45395">MYTTVGRTRIKVTLAGSLVYYFDAWVGAQSGLTAILGMDFMVPAGIRLNLADGSLCLPDEVKIQLSGRRQLYGANSQLITLDQHLEVPEAEAIEVPIRSGLGRTRYLRLTNVSEAKVILQRDVKLGIWLAPDAVPRLQGFVSVGSRRYSEWQNLAFEATIDLQQAPKDTEQPADTMMPPTEMLGEPAILLIQSEQRIDMAPKRDPTVAASEPPVTLKSEVAEEEQICYHEGGDLFSEDVEQHMALLPEVVSSTDEVTIEDTQAGDPKFNTPEEIARLRRVIWRRKHLLIGKRNALPPAALGAVCDIDVGGAAPVTQRVQPVAPQFREKLSQLIKGLLSAKIIQPLTSPWASPIVIIIKKNGVDIRLCIDYRFVNSLTRLMVYPMPLINDLLEDLDKVLWYCSLDMTSGF</sequence>
<dbReference type="AlphaFoldDB" id="A0A9W6XMR7"/>
<keyword evidence="2" id="KW-1185">Reference proteome</keyword>
<protein>
    <submittedName>
        <fullName evidence="1">Unnamed protein product</fullName>
    </submittedName>
</protein>
<dbReference type="InterPro" id="IPR043502">
    <property type="entry name" value="DNA/RNA_pol_sf"/>
</dbReference>